<comment type="caution">
    <text evidence="2">The sequence shown here is derived from an EMBL/GenBank/DDBJ whole genome shotgun (WGS) entry which is preliminary data.</text>
</comment>
<feature type="domain" description="Cyclic-phosphate processing Receiver" evidence="1">
    <location>
        <begin position="5"/>
        <end position="93"/>
    </location>
</feature>
<proteinExistence type="predicted"/>
<evidence type="ECO:0000313" key="2">
    <source>
        <dbReference type="EMBL" id="NME09469.1"/>
    </source>
</evidence>
<dbReference type="Proteomes" id="UP000573963">
    <property type="component" value="Unassembled WGS sequence"/>
</dbReference>
<dbReference type="RefSeq" id="WP_168932113.1">
    <property type="nucleotide sequence ID" value="NZ_JABAFD010000004.1"/>
</dbReference>
<organism evidence="2 3">
    <name type="scientific">Paraclostridium bifermentans</name>
    <name type="common">Clostridium bifermentans</name>
    <dbReference type="NCBI Taxonomy" id="1490"/>
    <lineage>
        <taxon>Bacteria</taxon>
        <taxon>Bacillati</taxon>
        <taxon>Bacillota</taxon>
        <taxon>Clostridia</taxon>
        <taxon>Peptostreptococcales</taxon>
        <taxon>Peptostreptococcaceae</taxon>
        <taxon>Paraclostridium</taxon>
    </lineage>
</organism>
<reference evidence="2 3" key="1">
    <citation type="submission" date="2020-04" db="EMBL/GenBank/DDBJ databases">
        <authorList>
            <person name="Hitch T.C.A."/>
            <person name="Wylensek D."/>
            <person name="Clavel T."/>
        </authorList>
    </citation>
    <scope>NUCLEOTIDE SEQUENCE [LARGE SCALE GENOMIC DNA]</scope>
    <source>
        <strain evidence="2 3">Med78_4-601-WT-2</strain>
    </source>
</reference>
<accession>A0AA44DKK8</accession>
<name>A0AA44DKK8_PARBF</name>
<sequence>MENKINIYLDDLRVCPDSFVIARTYEDAVKLMENNKIGILSLDHDLGEDENGNLLKSGYDLVKYICENNCDIEKIYIHTDNAVGRINMLETLKGAMRRGFISNDIKLYHYPLVPNRYE</sequence>
<evidence type="ECO:0000313" key="3">
    <source>
        <dbReference type="Proteomes" id="UP000573963"/>
    </source>
</evidence>
<dbReference type="InterPro" id="IPR046909">
    <property type="entry name" value="cREC_REC"/>
</dbReference>
<protein>
    <recommendedName>
        <fullName evidence="1">Cyclic-phosphate processing Receiver domain-containing protein</fullName>
    </recommendedName>
</protein>
<dbReference type="EMBL" id="JABAFD010000004">
    <property type="protein sequence ID" value="NME09469.1"/>
    <property type="molecule type" value="Genomic_DNA"/>
</dbReference>
<dbReference type="AlphaFoldDB" id="A0AA44DKK8"/>
<gene>
    <name evidence="2" type="ORF">HF875_08050</name>
</gene>
<evidence type="ECO:0000259" key="1">
    <source>
        <dbReference type="Pfam" id="PF20274"/>
    </source>
</evidence>
<dbReference type="Pfam" id="PF20274">
    <property type="entry name" value="cREC_REC"/>
    <property type="match status" value="1"/>
</dbReference>